<dbReference type="PANTHER" id="PTHR47506:SF3">
    <property type="entry name" value="HTH-TYPE TRANSCRIPTIONAL REGULATOR LMRA"/>
    <property type="match status" value="1"/>
</dbReference>
<dbReference type="SUPFAM" id="SSF46689">
    <property type="entry name" value="Homeodomain-like"/>
    <property type="match status" value="1"/>
</dbReference>
<dbReference type="InterPro" id="IPR001647">
    <property type="entry name" value="HTH_TetR"/>
</dbReference>
<dbReference type="PROSITE" id="PS50977">
    <property type="entry name" value="HTH_TETR_2"/>
    <property type="match status" value="1"/>
</dbReference>
<gene>
    <name evidence="6" type="ORF">GCM10023198_12080</name>
</gene>
<evidence type="ECO:0000256" key="3">
    <source>
        <dbReference type="ARBA" id="ARBA00023163"/>
    </source>
</evidence>
<evidence type="ECO:0000259" key="5">
    <source>
        <dbReference type="PROSITE" id="PS50977"/>
    </source>
</evidence>
<evidence type="ECO:0000313" key="6">
    <source>
        <dbReference type="EMBL" id="GAA4694045.1"/>
    </source>
</evidence>
<evidence type="ECO:0000256" key="2">
    <source>
        <dbReference type="ARBA" id="ARBA00023125"/>
    </source>
</evidence>
<feature type="DNA-binding region" description="H-T-H motif" evidence="4">
    <location>
        <begin position="31"/>
        <end position="50"/>
    </location>
</feature>
<dbReference type="PANTHER" id="PTHR47506">
    <property type="entry name" value="TRANSCRIPTIONAL REGULATORY PROTEIN"/>
    <property type="match status" value="1"/>
</dbReference>
<dbReference type="InterPro" id="IPR009057">
    <property type="entry name" value="Homeodomain-like_sf"/>
</dbReference>
<proteinExistence type="predicted"/>
<sequence length="193" mass="20678">MEASEGSPQPVERLLATADRLFYAEGIRAVGIDRILAESRVAKSTLYAHFRTKEDLVAKYLHRRSDTTRTRVTQAVEARAEQSPTARILAAFEVFDELFSEPGFRGCPFANASAEYPHHAGIQAAIADDRAWLPALFSRVLAPVAGEAGSGLAAALVQLYDGAVAGAHLDRAADSAITAARTARALLAAYEIP</sequence>
<dbReference type="Gene3D" id="1.10.357.10">
    <property type="entry name" value="Tetracycline Repressor, domain 2"/>
    <property type="match status" value="1"/>
</dbReference>
<keyword evidence="1" id="KW-0805">Transcription regulation</keyword>
<evidence type="ECO:0000256" key="4">
    <source>
        <dbReference type="PROSITE-ProRule" id="PRU00335"/>
    </source>
</evidence>
<keyword evidence="2 4" id="KW-0238">DNA-binding</keyword>
<reference evidence="7" key="1">
    <citation type="journal article" date="2019" name="Int. J. Syst. Evol. Microbiol.">
        <title>The Global Catalogue of Microorganisms (GCM) 10K type strain sequencing project: providing services to taxonomists for standard genome sequencing and annotation.</title>
        <authorList>
            <consortium name="The Broad Institute Genomics Platform"/>
            <consortium name="The Broad Institute Genome Sequencing Center for Infectious Disease"/>
            <person name="Wu L."/>
            <person name="Ma J."/>
        </authorList>
    </citation>
    <scope>NUCLEOTIDE SEQUENCE [LARGE SCALE GENOMIC DNA]</scope>
    <source>
        <strain evidence="7">JCM 17975</strain>
    </source>
</reference>
<dbReference type="RefSeq" id="WP_253870445.1">
    <property type="nucleotide sequence ID" value="NZ_BAABHM010000006.1"/>
</dbReference>
<evidence type="ECO:0000256" key="1">
    <source>
        <dbReference type="ARBA" id="ARBA00023015"/>
    </source>
</evidence>
<protein>
    <submittedName>
        <fullName evidence="6">TetR family transcriptional regulator</fullName>
    </submittedName>
</protein>
<keyword evidence="7" id="KW-1185">Reference proteome</keyword>
<comment type="caution">
    <text evidence="6">The sequence shown here is derived from an EMBL/GenBank/DDBJ whole genome shotgun (WGS) entry which is preliminary data.</text>
</comment>
<feature type="domain" description="HTH tetR-type" evidence="5">
    <location>
        <begin position="8"/>
        <end position="68"/>
    </location>
</feature>
<dbReference type="InterPro" id="IPR036271">
    <property type="entry name" value="Tet_transcr_reg_TetR-rel_C_sf"/>
</dbReference>
<evidence type="ECO:0000313" key="7">
    <source>
        <dbReference type="Proteomes" id="UP001500843"/>
    </source>
</evidence>
<dbReference type="SUPFAM" id="SSF48498">
    <property type="entry name" value="Tetracyclin repressor-like, C-terminal domain"/>
    <property type="match status" value="1"/>
</dbReference>
<dbReference type="EMBL" id="BAABHM010000006">
    <property type="protein sequence ID" value="GAA4694045.1"/>
    <property type="molecule type" value="Genomic_DNA"/>
</dbReference>
<keyword evidence="3" id="KW-0804">Transcription</keyword>
<dbReference type="Pfam" id="PF00440">
    <property type="entry name" value="TetR_N"/>
    <property type="match status" value="1"/>
</dbReference>
<name>A0ABP8WTR8_9MICO</name>
<dbReference type="PRINTS" id="PR00455">
    <property type="entry name" value="HTHTETR"/>
</dbReference>
<dbReference type="Proteomes" id="UP001500843">
    <property type="component" value="Unassembled WGS sequence"/>
</dbReference>
<accession>A0ABP8WTR8</accession>
<organism evidence="6 7">
    <name type="scientific">Promicromonospora umidemergens</name>
    <dbReference type="NCBI Taxonomy" id="629679"/>
    <lineage>
        <taxon>Bacteria</taxon>
        <taxon>Bacillati</taxon>
        <taxon>Actinomycetota</taxon>
        <taxon>Actinomycetes</taxon>
        <taxon>Micrococcales</taxon>
        <taxon>Promicromonosporaceae</taxon>
        <taxon>Promicromonospora</taxon>
    </lineage>
</organism>